<feature type="domain" description="N-acetyltransferase" evidence="1">
    <location>
        <begin position="6"/>
        <end position="158"/>
    </location>
</feature>
<dbReference type="RefSeq" id="WP_165325821.1">
    <property type="nucleotide sequence ID" value="NZ_CP049109.1"/>
</dbReference>
<dbReference type="CDD" id="cd04301">
    <property type="entry name" value="NAT_SF"/>
    <property type="match status" value="1"/>
</dbReference>
<dbReference type="InterPro" id="IPR016181">
    <property type="entry name" value="Acyl_CoA_acyltransferase"/>
</dbReference>
<dbReference type="PROSITE" id="PS51186">
    <property type="entry name" value="GNAT"/>
    <property type="match status" value="1"/>
</dbReference>
<keyword evidence="3" id="KW-1185">Reference proteome</keyword>
<dbReference type="Proteomes" id="UP000501568">
    <property type="component" value="Chromosome"/>
</dbReference>
<protein>
    <submittedName>
        <fullName evidence="2">GNAT family N-acetyltransferase</fullName>
    </submittedName>
</protein>
<dbReference type="SUPFAM" id="SSF55729">
    <property type="entry name" value="Acyl-CoA N-acyltransferases (Nat)"/>
    <property type="match status" value="1"/>
</dbReference>
<sequence length="158" mass="17179">MTADAITLRIGGPEDFEALGALMFDAVRTGPSPYSEGQRAAWVPELRKGAEWDARLRPQHAVLAEDTAGRLLGFMTLAGGGYIDFAYIAPAARGMGLFRRMFDAVAQEARRQGVSRLWVHASLMAEPAFAAMGFTVVRREQVTIGAETLDRCEMAMGI</sequence>
<organism evidence="2 3">
    <name type="scientific">Stakelama tenebrarum</name>
    <dbReference type="NCBI Taxonomy" id="2711215"/>
    <lineage>
        <taxon>Bacteria</taxon>
        <taxon>Pseudomonadati</taxon>
        <taxon>Pseudomonadota</taxon>
        <taxon>Alphaproteobacteria</taxon>
        <taxon>Sphingomonadales</taxon>
        <taxon>Sphingomonadaceae</taxon>
        <taxon>Stakelama</taxon>
    </lineage>
</organism>
<dbReference type="GO" id="GO:0016747">
    <property type="term" value="F:acyltransferase activity, transferring groups other than amino-acyl groups"/>
    <property type="evidence" value="ECO:0007669"/>
    <property type="project" value="InterPro"/>
</dbReference>
<evidence type="ECO:0000313" key="3">
    <source>
        <dbReference type="Proteomes" id="UP000501568"/>
    </source>
</evidence>
<dbReference type="Pfam" id="PF13673">
    <property type="entry name" value="Acetyltransf_10"/>
    <property type="match status" value="1"/>
</dbReference>
<dbReference type="PANTHER" id="PTHR43451:SF1">
    <property type="entry name" value="ACETYLTRANSFERASE"/>
    <property type="match status" value="1"/>
</dbReference>
<proteinExistence type="predicted"/>
<dbReference type="PANTHER" id="PTHR43451">
    <property type="entry name" value="ACETYLTRANSFERASE (GNAT) FAMILY PROTEIN"/>
    <property type="match status" value="1"/>
</dbReference>
<dbReference type="EMBL" id="CP049109">
    <property type="protein sequence ID" value="QIG78822.1"/>
    <property type="molecule type" value="Genomic_DNA"/>
</dbReference>
<dbReference type="InterPro" id="IPR052564">
    <property type="entry name" value="N-acetyltrans/Recomb-assoc"/>
</dbReference>
<name>A0A6G6Y1M0_9SPHN</name>
<reference evidence="2 3" key="1">
    <citation type="submission" date="2020-02" db="EMBL/GenBank/DDBJ databases">
        <authorList>
            <person name="Zheng R.K."/>
            <person name="Sun C.M."/>
        </authorList>
    </citation>
    <scope>NUCLEOTIDE SEQUENCE [LARGE SCALE GENOMIC DNA]</scope>
    <source>
        <strain evidence="3">zrk23</strain>
    </source>
</reference>
<gene>
    <name evidence="2" type="ORF">G5C33_02790</name>
</gene>
<accession>A0A6G6Y1M0</accession>
<dbReference type="AlphaFoldDB" id="A0A6G6Y1M0"/>
<evidence type="ECO:0000313" key="2">
    <source>
        <dbReference type="EMBL" id="QIG78822.1"/>
    </source>
</evidence>
<dbReference type="InterPro" id="IPR000182">
    <property type="entry name" value="GNAT_dom"/>
</dbReference>
<evidence type="ECO:0000259" key="1">
    <source>
        <dbReference type="PROSITE" id="PS51186"/>
    </source>
</evidence>
<keyword evidence="2" id="KW-0808">Transferase</keyword>
<dbReference type="KEGG" id="spzr:G5C33_02790"/>
<dbReference type="Gene3D" id="3.40.630.30">
    <property type="match status" value="1"/>
</dbReference>